<name>A0ABU9AN44_9BACT</name>
<dbReference type="Pfam" id="PF01553">
    <property type="entry name" value="Acyltransferase"/>
    <property type="match status" value="1"/>
</dbReference>
<keyword evidence="4" id="KW-0812">Transmembrane</keyword>
<dbReference type="RefSeq" id="WP_341402276.1">
    <property type="nucleotide sequence ID" value="NZ_JBBUKT010000001.1"/>
</dbReference>
<proteinExistence type="predicted"/>
<comment type="caution">
    <text evidence="6">The sequence shown here is derived from an EMBL/GenBank/DDBJ whole genome shotgun (WGS) entry which is preliminary data.</text>
</comment>
<dbReference type="SUPFAM" id="SSF69593">
    <property type="entry name" value="Glycerol-3-phosphate (1)-acyltransferase"/>
    <property type="match status" value="1"/>
</dbReference>
<evidence type="ECO:0000256" key="2">
    <source>
        <dbReference type="ARBA" id="ARBA00022679"/>
    </source>
</evidence>
<dbReference type="EMBL" id="JBBUKT010000001">
    <property type="protein sequence ID" value="MEK7948933.1"/>
    <property type="molecule type" value="Genomic_DNA"/>
</dbReference>
<evidence type="ECO:0000256" key="1">
    <source>
        <dbReference type="ARBA" id="ARBA00005189"/>
    </source>
</evidence>
<evidence type="ECO:0000313" key="7">
    <source>
        <dbReference type="Proteomes" id="UP001371305"/>
    </source>
</evidence>
<keyword evidence="4" id="KW-0472">Membrane</keyword>
<protein>
    <submittedName>
        <fullName evidence="6">Lysophospholipid acyltransferase family protein</fullName>
    </submittedName>
</protein>
<dbReference type="PANTHER" id="PTHR10434:SF11">
    <property type="entry name" value="1-ACYL-SN-GLYCEROL-3-PHOSPHATE ACYLTRANSFERASE"/>
    <property type="match status" value="1"/>
</dbReference>
<comment type="pathway">
    <text evidence="1">Lipid metabolism.</text>
</comment>
<feature type="transmembrane region" description="Helical" evidence="4">
    <location>
        <begin position="36"/>
        <end position="60"/>
    </location>
</feature>
<dbReference type="GO" id="GO:0016746">
    <property type="term" value="F:acyltransferase activity"/>
    <property type="evidence" value="ECO:0007669"/>
    <property type="project" value="UniProtKB-KW"/>
</dbReference>
<keyword evidence="3 6" id="KW-0012">Acyltransferase</keyword>
<feature type="domain" description="Phospholipid/glycerol acyltransferase" evidence="5">
    <location>
        <begin position="104"/>
        <end position="214"/>
    </location>
</feature>
<dbReference type="PANTHER" id="PTHR10434">
    <property type="entry name" value="1-ACYL-SN-GLYCEROL-3-PHOSPHATE ACYLTRANSFERASE"/>
    <property type="match status" value="1"/>
</dbReference>
<keyword evidence="2" id="KW-0808">Transferase</keyword>
<keyword evidence="4" id="KW-1133">Transmembrane helix</keyword>
<reference evidence="6 7" key="1">
    <citation type="submission" date="2024-04" db="EMBL/GenBank/DDBJ databases">
        <title>Luteolibacter sp. isolated from soil.</title>
        <authorList>
            <person name="An J."/>
        </authorList>
    </citation>
    <scope>NUCLEOTIDE SEQUENCE [LARGE SCALE GENOMIC DNA]</scope>
    <source>
        <strain evidence="6 7">Y139</strain>
    </source>
</reference>
<organism evidence="6 7">
    <name type="scientific">Luteolibacter soli</name>
    <dbReference type="NCBI Taxonomy" id="3135280"/>
    <lineage>
        <taxon>Bacteria</taxon>
        <taxon>Pseudomonadati</taxon>
        <taxon>Verrucomicrobiota</taxon>
        <taxon>Verrucomicrobiia</taxon>
        <taxon>Verrucomicrobiales</taxon>
        <taxon>Verrucomicrobiaceae</taxon>
        <taxon>Luteolibacter</taxon>
    </lineage>
</organism>
<keyword evidence="7" id="KW-1185">Reference proteome</keyword>
<dbReference type="SMART" id="SM00563">
    <property type="entry name" value="PlsC"/>
    <property type="match status" value="1"/>
</dbReference>
<evidence type="ECO:0000256" key="3">
    <source>
        <dbReference type="ARBA" id="ARBA00023315"/>
    </source>
</evidence>
<dbReference type="Proteomes" id="UP001371305">
    <property type="component" value="Unassembled WGS sequence"/>
</dbReference>
<dbReference type="InterPro" id="IPR002123">
    <property type="entry name" value="Plipid/glycerol_acylTrfase"/>
</dbReference>
<sequence length="278" mass="31030">MPSLESQTLPRPDSAAAQARRWWRWPWEMAATLGGIAYWGIFGLLFTAISIPLIILLPCATAKKLGRSMLHRAFRVFVAYLRATDLVYADLSSLDALEEEKQPVIIAPNHTSLWDAVFVISKLPQPICIMKEAILKNPFLGGGARLAGYIPNGSSSRMVKDAAGALQKGGQLLLFPEGTRTRREARWINPLRGGCALIARKAGVAVRPVFIRSNTRFLEKGWPLWQKPEFPIRISIELGEPVLPGENETAHEFTKRLEGIYEQNLSRAHKLRRQVEAG</sequence>
<evidence type="ECO:0000256" key="4">
    <source>
        <dbReference type="SAM" id="Phobius"/>
    </source>
</evidence>
<evidence type="ECO:0000313" key="6">
    <source>
        <dbReference type="EMBL" id="MEK7948933.1"/>
    </source>
</evidence>
<dbReference type="CDD" id="cd07989">
    <property type="entry name" value="LPLAT_AGPAT-like"/>
    <property type="match status" value="1"/>
</dbReference>
<accession>A0ABU9AN44</accession>
<gene>
    <name evidence="6" type="ORF">WKV53_00415</name>
</gene>
<evidence type="ECO:0000259" key="5">
    <source>
        <dbReference type="SMART" id="SM00563"/>
    </source>
</evidence>